<dbReference type="AlphaFoldDB" id="A0A6G6IX86"/>
<keyword evidence="2" id="KW-0408">Iron</keyword>
<dbReference type="KEGG" id="pnt:G5B91_15345"/>
<name>A0A6G6IX86_PSENT</name>
<evidence type="ECO:0000256" key="1">
    <source>
        <dbReference type="ARBA" id="ARBA00022723"/>
    </source>
</evidence>
<gene>
    <name evidence="4" type="ORF">G5B91_15345</name>
</gene>
<accession>A0A6G6IX86</accession>
<sequence length="97" mass="10858">MNTPVALHRSSADGELRIRWDDGVEQCIAFTRLRGACPCSQCRAARLQGRIELVKAGVVLQQLNLQGYGVQLVFDDGHDRGIYPWSYLRELGRSVIS</sequence>
<dbReference type="GO" id="GO:0046872">
    <property type="term" value="F:metal ion binding"/>
    <property type="evidence" value="ECO:0007669"/>
    <property type="project" value="UniProtKB-KW"/>
</dbReference>
<evidence type="ECO:0000259" key="3">
    <source>
        <dbReference type="Pfam" id="PF06155"/>
    </source>
</evidence>
<dbReference type="PANTHER" id="PTHR35303:SF8">
    <property type="entry name" value="GAMMA-BUTYROBETAINE HYDROXYLASE-LIKE N-TERMINAL DOMAIN-CONTAINING PROTEIN"/>
    <property type="match status" value="1"/>
</dbReference>
<dbReference type="Gene3D" id="3.30.2020.30">
    <property type="match status" value="1"/>
</dbReference>
<dbReference type="InterPro" id="IPR038492">
    <property type="entry name" value="GBBH-like_N_sf"/>
</dbReference>
<dbReference type="PANTHER" id="PTHR35303">
    <property type="entry name" value="OS02G0197800 PROTEIN"/>
    <property type="match status" value="1"/>
</dbReference>
<organism evidence="4 5">
    <name type="scientific">Pseudomonas nitroreducens</name>
    <dbReference type="NCBI Taxonomy" id="46680"/>
    <lineage>
        <taxon>Bacteria</taxon>
        <taxon>Pseudomonadati</taxon>
        <taxon>Pseudomonadota</taxon>
        <taxon>Gammaproteobacteria</taxon>
        <taxon>Pseudomonadales</taxon>
        <taxon>Pseudomonadaceae</taxon>
        <taxon>Pseudomonas</taxon>
    </lineage>
</organism>
<dbReference type="Pfam" id="PF06155">
    <property type="entry name" value="GBBH-like_N"/>
    <property type="match status" value="1"/>
</dbReference>
<evidence type="ECO:0000313" key="5">
    <source>
        <dbReference type="Proteomes" id="UP000501063"/>
    </source>
</evidence>
<feature type="domain" description="Gamma-butyrobetaine hydroxylase-like N-terminal" evidence="3">
    <location>
        <begin position="10"/>
        <end position="89"/>
    </location>
</feature>
<dbReference type="RefSeq" id="WP_024762860.1">
    <property type="nucleotide sequence ID" value="NZ_CP049140.1"/>
</dbReference>
<keyword evidence="1" id="KW-0479">Metal-binding</keyword>
<evidence type="ECO:0000256" key="2">
    <source>
        <dbReference type="ARBA" id="ARBA00023004"/>
    </source>
</evidence>
<dbReference type="EMBL" id="CP049140">
    <property type="protein sequence ID" value="QIE87567.1"/>
    <property type="molecule type" value="Genomic_DNA"/>
</dbReference>
<reference evidence="4 5" key="1">
    <citation type="submission" date="2020-02" db="EMBL/GenBank/DDBJ databases">
        <title>Integrative conjugative elements (ICEs) and plasmids drive adaptation of Pseudomonas nitroreducens strain HBP1 to wastewater environment.</title>
        <authorList>
            <person name="Sentchilo V."/>
            <person name="Carraro N."/>
            <person name="Bertelli C."/>
            <person name="van der Meer J.R."/>
        </authorList>
    </citation>
    <scope>NUCLEOTIDE SEQUENCE [LARGE SCALE GENOMIC DNA]</scope>
    <source>
        <strain evidence="4 5">HBP1</strain>
    </source>
</reference>
<evidence type="ECO:0000313" key="4">
    <source>
        <dbReference type="EMBL" id="QIE87567.1"/>
    </source>
</evidence>
<dbReference type="InterPro" id="IPR010376">
    <property type="entry name" value="GBBH-like_N"/>
</dbReference>
<dbReference type="Proteomes" id="UP000501063">
    <property type="component" value="Chromosome"/>
</dbReference>
<protein>
    <submittedName>
        <fullName evidence="4">DUF971 domain-containing protein</fullName>
    </submittedName>
</protein>
<proteinExistence type="predicted"/>